<gene>
    <name evidence="1" type="ORF">OCBIM_22012833mg</name>
</gene>
<proteinExistence type="predicted"/>
<organism evidence="1">
    <name type="scientific">Octopus bimaculoides</name>
    <name type="common">California two-spotted octopus</name>
    <dbReference type="NCBI Taxonomy" id="37653"/>
    <lineage>
        <taxon>Eukaryota</taxon>
        <taxon>Metazoa</taxon>
        <taxon>Spiralia</taxon>
        <taxon>Lophotrochozoa</taxon>
        <taxon>Mollusca</taxon>
        <taxon>Cephalopoda</taxon>
        <taxon>Coleoidea</taxon>
        <taxon>Octopodiformes</taxon>
        <taxon>Octopoda</taxon>
        <taxon>Incirrata</taxon>
        <taxon>Octopodidae</taxon>
        <taxon>Octopus</taxon>
    </lineage>
</organism>
<protein>
    <submittedName>
        <fullName evidence="1">Uncharacterized protein</fullName>
    </submittedName>
</protein>
<dbReference type="EMBL" id="KQ417945">
    <property type="protein sequence ID" value="KOF89549.1"/>
    <property type="molecule type" value="Genomic_DNA"/>
</dbReference>
<sequence>MGIRKRSEKTFNIGRYKTTYFGFKQLNQLDYLVAIYFIILRRSKVKLTVVRFQIGNNNS</sequence>
<reference evidence="1" key="1">
    <citation type="submission" date="2015-07" db="EMBL/GenBank/DDBJ databases">
        <title>MeaNS - Measles Nucleotide Surveillance Program.</title>
        <authorList>
            <person name="Tran T."/>
            <person name="Druce J."/>
        </authorList>
    </citation>
    <scope>NUCLEOTIDE SEQUENCE</scope>
    <source>
        <strain evidence="1">UCB-OBI-ISO-001</strain>
        <tissue evidence="1">Gonad</tissue>
    </source>
</reference>
<name>A0A0L8HK70_OCTBM</name>
<evidence type="ECO:0000313" key="1">
    <source>
        <dbReference type="EMBL" id="KOF89549.1"/>
    </source>
</evidence>
<accession>A0A0L8HK70</accession>
<dbReference type="AlphaFoldDB" id="A0A0L8HK70"/>